<feature type="chain" id="PRO_5015657048" description="Lipoprotein" evidence="1">
    <location>
        <begin position="20"/>
        <end position="80"/>
    </location>
</feature>
<dbReference type="EMBL" id="QANS01000001">
    <property type="protein sequence ID" value="PTU32975.1"/>
    <property type="molecule type" value="Genomic_DNA"/>
</dbReference>
<evidence type="ECO:0000256" key="1">
    <source>
        <dbReference type="SAM" id="SignalP"/>
    </source>
</evidence>
<keyword evidence="3" id="KW-1185">Reference proteome</keyword>
<gene>
    <name evidence="2" type="ORF">CJD38_02350</name>
</gene>
<dbReference type="PROSITE" id="PS51257">
    <property type="entry name" value="PROKAR_LIPOPROTEIN"/>
    <property type="match status" value="1"/>
</dbReference>
<feature type="signal peptide" evidence="1">
    <location>
        <begin position="1"/>
        <end position="19"/>
    </location>
</feature>
<name>A0A2T5MK78_9GAMM</name>
<sequence length="80" mass="8525">MKLRIILLASSLLAGCASVPPVVNPCVRYCATYEEGYQWAGASNLKDERNCGGYTAAFGRGCSQQISDRLLSLAPGRDGL</sequence>
<evidence type="ECO:0008006" key="4">
    <source>
        <dbReference type="Google" id="ProtNLM"/>
    </source>
</evidence>
<accession>A0A2T5MK78</accession>
<comment type="caution">
    <text evidence="2">The sequence shown here is derived from an EMBL/GenBank/DDBJ whole genome shotgun (WGS) entry which is preliminary data.</text>
</comment>
<dbReference type="AlphaFoldDB" id="A0A2T5MK78"/>
<proteinExistence type="predicted"/>
<reference evidence="2 3" key="1">
    <citation type="submission" date="2018-04" db="EMBL/GenBank/DDBJ databases">
        <title>Novel species isolated from glacier.</title>
        <authorList>
            <person name="Liu Q."/>
            <person name="Xin Y.-H."/>
        </authorList>
    </citation>
    <scope>NUCLEOTIDE SEQUENCE [LARGE SCALE GENOMIC DNA]</scope>
    <source>
        <strain evidence="2 3">GT1R17</strain>
    </source>
</reference>
<protein>
    <recommendedName>
        <fullName evidence="4">Lipoprotein</fullName>
    </recommendedName>
</protein>
<dbReference type="OrthoDB" id="7066247at2"/>
<keyword evidence="1" id="KW-0732">Signal</keyword>
<evidence type="ECO:0000313" key="2">
    <source>
        <dbReference type="EMBL" id="PTU32975.1"/>
    </source>
</evidence>
<organism evidence="2 3">
    <name type="scientific">Stenotrophobium rhamnosiphilum</name>
    <dbReference type="NCBI Taxonomy" id="2029166"/>
    <lineage>
        <taxon>Bacteria</taxon>
        <taxon>Pseudomonadati</taxon>
        <taxon>Pseudomonadota</taxon>
        <taxon>Gammaproteobacteria</taxon>
        <taxon>Nevskiales</taxon>
        <taxon>Nevskiaceae</taxon>
        <taxon>Stenotrophobium</taxon>
    </lineage>
</organism>
<dbReference type="Proteomes" id="UP000244248">
    <property type="component" value="Unassembled WGS sequence"/>
</dbReference>
<dbReference type="RefSeq" id="WP_107938683.1">
    <property type="nucleotide sequence ID" value="NZ_QANS01000001.1"/>
</dbReference>
<evidence type="ECO:0000313" key="3">
    <source>
        <dbReference type="Proteomes" id="UP000244248"/>
    </source>
</evidence>